<reference evidence="3 4" key="1">
    <citation type="journal article" date="2020" name="Nat. Food">
        <title>A phased Vanilla planifolia genome enables genetic improvement of flavour and production.</title>
        <authorList>
            <person name="Hasing T."/>
            <person name="Tang H."/>
            <person name="Brym M."/>
            <person name="Khazi F."/>
            <person name="Huang T."/>
            <person name="Chambers A.H."/>
        </authorList>
    </citation>
    <scope>NUCLEOTIDE SEQUENCE [LARGE SCALE GENOMIC DNA]</scope>
    <source>
        <tissue evidence="1">Leaf</tissue>
    </source>
</reference>
<sequence>MNTVGRQRVTLSQRLVTVMTTDPGQSPAWRAPGGVERIDSVVATAPAAMMAKRRRRKWMEFRGTE</sequence>
<dbReference type="Proteomes" id="UP000636800">
    <property type="component" value="Unassembled WGS sequence"/>
</dbReference>
<accession>A0A835PE90</accession>
<name>A0A835PE90_VANPL</name>
<protein>
    <submittedName>
        <fullName evidence="1">Uncharacterized protein</fullName>
    </submittedName>
</protein>
<dbReference type="EMBL" id="JADCNL010000086">
    <property type="protein sequence ID" value="KAG0450795.1"/>
    <property type="molecule type" value="Genomic_DNA"/>
</dbReference>
<dbReference type="EMBL" id="JADCNM010000087">
    <property type="protein sequence ID" value="KAG0450857.1"/>
    <property type="molecule type" value="Genomic_DNA"/>
</dbReference>
<dbReference type="AlphaFoldDB" id="A0A835PE90"/>
<evidence type="ECO:0000313" key="2">
    <source>
        <dbReference type="EMBL" id="KAG0450857.1"/>
    </source>
</evidence>
<evidence type="ECO:0000313" key="3">
    <source>
        <dbReference type="Proteomes" id="UP000636800"/>
    </source>
</evidence>
<evidence type="ECO:0000313" key="4">
    <source>
        <dbReference type="Proteomes" id="UP000639772"/>
    </source>
</evidence>
<dbReference type="Proteomes" id="UP000639772">
    <property type="component" value="Unassembled WGS sequence"/>
</dbReference>
<gene>
    <name evidence="2" type="ORF">HPP92_026515</name>
    <name evidence="1" type="ORF">HPP92_026743</name>
</gene>
<organism evidence="1 3">
    <name type="scientific">Vanilla planifolia</name>
    <name type="common">Vanilla</name>
    <dbReference type="NCBI Taxonomy" id="51239"/>
    <lineage>
        <taxon>Eukaryota</taxon>
        <taxon>Viridiplantae</taxon>
        <taxon>Streptophyta</taxon>
        <taxon>Embryophyta</taxon>
        <taxon>Tracheophyta</taxon>
        <taxon>Spermatophyta</taxon>
        <taxon>Magnoliopsida</taxon>
        <taxon>Liliopsida</taxon>
        <taxon>Asparagales</taxon>
        <taxon>Orchidaceae</taxon>
        <taxon>Vanilloideae</taxon>
        <taxon>Vanilleae</taxon>
        <taxon>Vanilla</taxon>
    </lineage>
</organism>
<evidence type="ECO:0000313" key="1">
    <source>
        <dbReference type="EMBL" id="KAG0450795.1"/>
    </source>
</evidence>
<keyword evidence="3" id="KW-1185">Reference proteome</keyword>
<comment type="caution">
    <text evidence="1">The sequence shown here is derived from an EMBL/GenBank/DDBJ whole genome shotgun (WGS) entry which is preliminary data.</text>
</comment>
<proteinExistence type="predicted"/>